<keyword evidence="2" id="KW-1185">Reference proteome</keyword>
<organism evidence="1 2">
    <name type="scientific">Papiliotrema laurentii</name>
    <name type="common">Cryptococcus laurentii</name>
    <dbReference type="NCBI Taxonomy" id="5418"/>
    <lineage>
        <taxon>Eukaryota</taxon>
        <taxon>Fungi</taxon>
        <taxon>Dikarya</taxon>
        <taxon>Basidiomycota</taxon>
        <taxon>Agaricomycotina</taxon>
        <taxon>Tremellomycetes</taxon>
        <taxon>Tremellales</taxon>
        <taxon>Rhynchogastremaceae</taxon>
        <taxon>Papiliotrema</taxon>
    </lineage>
</organism>
<evidence type="ECO:0000313" key="2">
    <source>
        <dbReference type="Proteomes" id="UP001182556"/>
    </source>
</evidence>
<reference evidence="1" key="1">
    <citation type="submission" date="2023-02" db="EMBL/GenBank/DDBJ databases">
        <title>Identification and recombinant expression of a fungal hydrolase from Papiliotrema laurentii that hydrolyzes apple cutin and clears colloidal polyester polyurethane.</title>
        <authorList>
            <consortium name="DOE Joint Genome Institute"/>
            <person name="Roman V.A."/>
            <person name="Bojanowski C."/>
            <person name="Crable B.R."/>
            <person name="Wagner D.N."/>
            <person name="Hung C.S."/>
            <person name="Nadeau L.J."/>
            <person name="Schratz L."/>
            <person name="Haridas S."/>
            <person name="Pangilinan J."/>
            <person name="Lipzen A."/>
            <person name="Na H."/>
            <person name="Yan M."/>
            <person name="Ng V."/>
            <person name="Grigoriev I.V."/>
            <person name="Spatafora J.W."/>
            <person name="Barlow D."/>
            <person name="Biffinger J."/>
            <person name="Kelley-Loughnane N."/>
            <person name="Varaljay V.A."/>
            <person name="Crookes-Goodson W.J."/>
        </authorList>
    </citation>
    <scope>NUCLEOTIDE SEQUENCE</scope>
    <source>
        <strain evidence="1">5307AH</strain>
    </source>
</reference>
<evidence type="ECO:0000313" key="1">
    <source>
        <dbReference type="EMBL" id="KAK1927330.1"/>
    </source>
</evidence>
<proteinExistence type="predicted"/>
<dbReference type="AlphaFoldDB" id="A0AAD9FW40"/>
<name>A0AAD9FW40_PAPLA</name>
<sequence>MLGIGMGGMYPGMGMGMMNPMMNPMMMGMGGMYGMPRYPPTMYAPSMGYGYGGYGAMYDPMMGYGAPPASMFVDENVDAHRIEHAYRQSAPDSYGVGMSMMPGYTGGMAQLPGSQMMLYGRGMGYHGWYA</sequence>
<comment type="caution">
    <text evidence="1">The sequence shown here is derived from an EMBL/GenBank/DDBJ whole genome shotgun (WGS) entry which is preliminary data.</text>
</comment>
<protein>
    <submittedName>
        <fullName evidence="1">Uncharacterized protein</fullName>
    </submittedName>
</protein>
<gene>
    <name evidence="1" type="ORF">DB88DRAFT_470006</name>
</gene>
<dbReference type="Proteomes" id="UP001182556">
    <property type="component" value="Unassembled WGS sequence"/>
</dbReference>
<accession>A0AAD9FW40</accession>
<dbReference type="EMBL" id="JAODAN010000001">
    <property type="protein sequence ID" value="KAK1927330.1"/>
    <property type="molecule type" value="Genomic_DNA"/>
</dbReference>